<evidence type="ECO:0000313" key="5">
    <source>
        <dbReference type="EMBL" id="MDO7881112.1"/>
    </source>
</evidence>
<proteinExistence type="predicted"/>
<dbReference type="Pfam" id="PF00534">
    <property type="entry name" value="Glycos_transf_1"/>
    <property type="match status" value="1"/>
</dbReference>
<accession>A0ABT9BP91</accession>
<dbReference type="EMBL" id="JAUQUB010000001">
    <property type="protein sequence ID" value="MDO7881112.1"/>
    <property type="molecule type" value="Genomic_DNA"/>
</dbReference>
<sequence length="375" mass="39989">MTTLRVIIDDMLSPTPGGTARYTEELAAALIRTAPRGCTVEGFVAASPEPDYQRIAERLPGLAALHKSALARRELLAAWQHGFTRLPGTGMLHATSLFAPLSRHDRLNDGDQIAVTVHDTIAWSHPESLSPRQVSWHKSMLKRAEKYADAIVVPSHTVAAQIAEIADLGDRVRVIAGAPSSSLELPADADDRAAALGLPEKYVLAVGGIEPRRGIDQLIKAMTRVHDSIPLLLAGHGSTDEAVAAAAADAGLGEGRVRSLGTLSDPDLAVALSRATVFAYPNLEEGFGMPMLEAFAHGTPVIHSDAPALVELAADSGLTVERDGDEYPVRIADAINTVLSDDALAERLKYIGLDRAKAFTWRGAAEQVWQLHADL</sequence>
<protein>
    <submittedName>
        <fullName evidence="5">Glycosyltransferase family 1 protein</fullName>
    </submittedName>
</protein>
<keyword evidence="2" id="KW-0808">Transferase</keyword>
<dbReference type="Pfam" id="PF13439">
    <property type="entry name" value="Glyco_transf_4"/>
    <property type="match status" value="1"/>
</dbReference>
<feature type="domain" description="Glycosyl transferase family 1" evidence="3">
    <location>
        <begin position="197"/>
        <end position="351"/>
    </location>
</feature>
<name>A0ABT9BP91_9MICO</name>
<evidence type="ECO:0000259" key="4">
    <source>
        <dbReference type="Pfam" id="PF13439"/>
    </source>
</evidence>
<reference evidence="5 6" key="1">
    <citation type="submission" date="2023-07" db="EMBL/GenBank/DDBJ databases">
        <title>Protaetiibacter sp. nov WY-16 isolated from soil.</title>
        <authorList>
            <person name="Liu B."/>
            <person name="Wan Y."/>
        </authorList>
    </citation>
    <scope>NUCLEOTIDE SEQUENCE [LARGE SCALE GENOMIC DNA]</scope>
    <source>
        <strain evidence="5 6">WY-16</strain>
    </source>
</reference>
<dbReference type="InterPro" id="IPR001296">
    <property type="entry name" value="Glyco_trans_1"/>
</dbReference>
<dbReference type="SUPFAM" id="SSF53756">
    <property type="entry name" value="UDP-Glycosyltransferase/glycogen phosphorylase"/>
    <property type="match status" value="1"/>
</dbReference>
<evidence type="ECO:0000256" key="2">
    <source>
        <dbReference type="ARBA" id="ARBA00022679"/>
    </source>
</evidence>
<dbReference type="InterPro" id="IPR028098">
    <property type="entry name" value="Glyco_trans_4-like_N"/>
</dbReference>
<dbReference type="Gene3D" id="3.40.50.2000">
    <property type="entry name" value="Glycogen Phosphorylase B"/>
    <property type="match status" value="2"/>
</dbReference>
<keyword evidence="1" id="KW-0328">Glycosyltransferase</keyword>
<evidence type="ECO:0000313" key="6">
    <source>
        <dbReference type="Proteomes" id="UP001241072"/>
    </source>
</evidence>
<feature type="domain" description="Glycosyltransferase subfamily 4-like N-terminal" evidence="4">
    <location>
        <begin position="16"/>
        <end position="175"/>
    </location>
</feature>
<keyword evidence="6" id="KW-1185">Reference proteome</keyword>
<comment type="caution">
    <text evidence="5">The sequence shown here is derived from an EMBL/GenBank/DDBJ whole genome shotgun (WGS) entry which is preliminary data.</text>
</comment>
<dbReference type="RefSeq" id="WP_305001527.1">
    <property type="nucleotide sequence ID" value="NZ_JAUQUB010000001.1"/>
</dbReference>
<gene>
    <name evidence="5" type="ORF">Q5716_02615</name>
</gene>
<organism evidence="5 6">
    <name type="scientific">Antiquaquibacter soli</name>
    <dbReference type="NCBI Taxonomy" id="3064523"/>
    <lineage>
        <taxon>Bacteria</taxon>
        <taxon>Bacillati</taxon>
        <taxon>Actinomycetota</taxon>
        <taxon>Actinomycetes</taxon>
        <taxon>Micrococcales</taxon>
        <taxon>Microbacteriaceae</taxon>
        <taxon>Antiquaquibacter</taxon>
    </lineage>
</organism>
<dbReference type="PANTHER" id="PTHR46401">
    <property type="entry name" value="GLYCOSYLTRANSFERASE WBBK-RELATED"/>
    <property type="match status" value="1"/>
</dbReference>
<evidence type="ECO:0000259" key="3">
    <source>
        <dbReference type="Pfam" id="PF00534"/>
    </source>
</evidence>
<evidence type="ECO:0000256" key="1">
    <source>
        <dbReference type="ARBA" id="ARBA00022676"/>
    </source>
</evidence>
<dbReference type="PANTHER" id="PTHR46401:SF2">
    <property type="entry name" value="GLYCOSYLTRANSFERASE WBBK-RELATED"/>
    <property type="match status" value="1"/>
</dbReference>
<dbReference type="Proteomes" id="UP001241072">
    <property type="component" value="Unassembled WGS sequence"/>
</dbReference>
<dbReference type="CDD" id="cd03809">
    <property type="entry name" value="GT4_MtfB-like"/>
    <property type="match status" value="1"/>
</dbReference>